<organism evidence="2 3">
    <name type="scientific">Coptis chinensis</name>
    <dbReference type="NCBI Taxonomy" id="261450"/>
    <lineage>
        <taxon>Eukaryota</taxon>
        <taxon>Viridiplantae</taxon>
        <taxon>Streptophyta</taxon>
        <taxon>Embryophyta</taxon>
        <taxon>Tracheophyta</taxon>
        <taxon>Spermatophyta</taxon>
        <taxon>Magnoliopsida</taxon>
        <taxon>Ranunculales</taxon>
        <taxon>Ranunculaceae</taxon>
        <taxon>Coptidoideae</taxon>
        <taxon>Coptis</taxon>
    </lineage>
</organism>
<proteinExistence type="predicted"/>
<protein>
    <submittedName>
        <fullName evidence="2">Uncharacterized protein</fullName>
    </submittedName>
</protein>
<reference evidence="2 3" key="1">
    <citation type="submission" date="2020-10" db="EMBL/GenBank/DDBJ databases">
        <title>The Coptis chinensis genome and diversification of protoberbering-type alkaloids.</title>
        <authorList>
            <person name="Wang B."/>
            <person name="Shu S."/>
            <person name="Song C."/>
            <person name="Liu Y."/>
        </authorList>
    </citation>
    <scope>NUCLEOTIDE SEQUENCE [LARGE SCALE GENOMIC DNA]</scope>
    <source>
        <strain evidence="2">HL-2020</strain>
        <tissue evidence="2">Leaf</tissue>
    </source>
</reference>
<comment type="caution">
    <text evidence="2">The sequence shown here is derived from an EMBL/GenBank/DDBJ whole genome shotgun (WGS) entry which is preliminary data.</text>
</comment>
<sequence>MIDMGFEPQVVGVLDAMPSSNLKHENKDEELDGKRIYRTTYMSSATMPPAVERLARKYLRNPVVVTIGTAGKAIDLITQHVIMIKDSNKWPRLQKLLNDLNRVSSPFPNFHVTVKTT</sequence>
<dbReference type="Gene3D" id="3.40.50.300">
    <property type="entry name" value="P-loop containing nucleotide triphosphate hydrolases"/>
    <property type="match status" value="1"/>
</dbReference>
<dbReference type="InterPro" id="IPR027417">
    <property type="entry name" value="P-loop_NTPase"/>
</dbReference>
<keyword evidence="3" id="KW-1185">Reference proteome</keyword>
<dbReference type="PANTHER" id="PTHR47958">
    <property type="entry name" value="ATP-DEPENDENT RNA HELICASE DBP3"/>
    <property type="match status" value="1"/>
</dbReference>
<dbReference type="Proteomes" id="UP000631114">
    <property type="component" value="Unassembled WGS sequence"/>
</dbReference>
<dbReference type="AlphaFoldDB" id="A0A835IJ36"/>
<evidence type="ECO:0000313" key="3">
    <source>
        <dbReference type="Proteomes" id="UP000631114"/>
    </source>
</evidence>
<dbReference type="GO" id="GO:0003723">
    <property type="term" value="F:RNA binding"/>
    <property type="evidence" value="ECO:0007669"/>
    <property type="project" value="UniProtKB-KW"/>
</dbReference>
<evidence type="ECO:0000313" key="2">
    <source>
        <dbReference type="EMBL" id="KAF9618811.1"/>
    </source>
</evidence>
<name>A0A835IJ36_9MAGN</name>
<dbReference type="SUPFAM" id="SSF52540">
    <property type="entry name" value="P-loop containing nucleoside triphosphate hydrolases"/>
    <property type="match status" value="1"/>
</dbReference>
<keyword evidence="1" id="KW-0694">RNA-binding</keyword>
<dbReference type="EMBL" id="JADFTS010000002">
    <property type="protein sequence ID" value="KAF9618811.1"/>
    <property type="molecule type" value="Genomic_DNA"/>
</dbReference>
<gene>
    <name evidence="2" type="ORF">IFM89_002679</name>
</gene>
<evidence type="ECO:0000256" key="1">
    <source>
        <dbReference type="ARBA" id="ARBA00022884"/>
    </source>
</evidence>
<accession>A0A835IJ36</accession>
<dbReference type="OrthoDB" id="196131at2759"/>